<accession>A0A4Y7SJ57</accession>
<dbReference type="Proteomes" id="UP000298030">
    <property type="component" value="Unassembled WGS sequence"/>
</dbReference>
<dbReference type="AlphaFoldDB" id="A0A4Y7SJ57"/>
<feature type="region of interest" description="Disordered" evidence="1">
    <location>
        <begin position="373"/>
        <end position="403"/>
    </location>
</feature>
<organism evidence="2 3">
    <name type="scientific">Coprinellus micaceus</name>
    <name type="common">Glistening ink-cap mushroom</name>
    <name type="synonym">Coprinus micaceus</name>
    <dbReference type="NCBI Taxonomy" id="71717"/>
    <lineage>
        <taxon>Eukaryota</taxon>
        <taxon>Fungi</taxon>
        <taxon>Dikarya</taxon>
        <taxon>Basidiomycota</taxon>
        <taxon>Agaricomycotina</taxon>
        <taxon>Agaricomycetes</taxon>
        <taxon>Agaricomycetidae</taxon>
        <taxon>Agaricales</taxon>
        <taxon>Agaricineae</taxon>
        <taxon>Psathyrellaceae</taxon>
        <taxon>Coprinellus</taxon>
    </lineage>
</organism>
<sequence length="684" mass="73763">MPNTVNLSALLANSWAVGTDLDETIDAVTYVMLAKGETLPAAASRLSVPKRSISYSLPAGTDATSTDWRWTKDKTPIVRSLIREVAIRYHTVYPSAFFEAMEAVIEIFRSVRGSDREVLESLAVDAELLFVGAFFLITRTYYEPRFSSRELDFVTGSRYGAYLQPSPWLSALSNALDLQEEEADEEGLVRARTGIIADCRAELDEYRVLIAEGRQPFEIPVSLDDRSEDPSPSSATQGLVASPLGSEAVDDSEDDLEQSLSAVAYKLWAEAQAAEAEALHISEGREPPVVLFLSATRLHHPTSPSLPSSFILTTAEPTLNSDIPPSDSVIHGLPHSVSTMESLSALLADGPEDWREQITEVRLMVDTVQSSLHDTLPRRFNRSPPPPTSPIPSSGSPNPYESPSANLLEVRLEFPNSNSFASTLGSIQIDVVAPTPLLPLSVTIPEWMEAAQPSAFLSNGPSSVTLSEGRSAEPLSNPSTHSDLSTLVGEGYTIMKPSKPFPATTSSLPTGSSTTDRLAFCRGKSYRSTSGMSEATTVSDDSTGWLADGSSVSSLALHRVPNGPSRSNSRNFVDPPAVPPVIPVADPASTPSKFGTFLRRLRVWRAEGGVNTNVIVATAPPPSLTPSPSLAPERLEDWNMVVDLPDPASGNTRPKGRWAKKLSLTKGWFVKGGQAQMAERVPRA</sequence>
<keyword evidence="3" id="KW-1185">Reference proteome</keyword>
<evidence type="ECO:0000313" key="2">
    <source>
        <dbReference type="EMBL" id="TEB21792.1"/>
    </source>
</evidence>
<evidence type="ECO:0000256" key="1">
    <source>
        <dbReference type="SAM" id="MobiDB-lite"/>
    </source>
</evidence>
<feature type="compositionally biased region" description="Polar residues" evidence="1">
    <location>
        <begin position="230"/>
        <end position="239"/>
    </location>
</feature>
<reference evidence="2 3" key="1">
    <citation type="journal article" date="2019" name="Nat. Ecol. Evol.">
        <title>Megaphylogeny resolves global patterns of mushroom evolution.</title>
        <authorList>
            <person name="Varga T."/>
            <person name="Krizsan K."/>
            <person name="Foldi C."/>
            <person name="Dima B."/>
            <person name="Sanchez-Garcia M."/>
            <person name="Sanchez-Ramirez S."/>
            <person name="Szollosi G.J."/>
            <person name="Szarkandi J.G."/>
            <person name="Papp V."/>
            <person name="Albert L."/>
            <person name="Andreopoulos W."/>
            <person name="Angelini C."/>
            <person name="Antonin V."/>
            <person name="Barry K.W."/>
            <person name="Bougher N.L."/>
            <person name="Buchanan P."/>
            <person name="Buyck B."/>
            <person name="Bense V."/>
            <person name="Catcheside P."/>
            <person name="Chovatia M."/>
            <person name="Cooper J."/>
            <person name="Damon W."/>
            <person name="Desjardin D."/>
            <person name="Finy P."/>
            <person name="Geml J."/>
            <person name="Haridas S."/>
            <person name="Hughes K."/>
            <person name="Justo A."/>
            <person name="Karasinski D."/>
            <person name="Kautmanova I."/>
            <person name="Kiss B."/>
            <person name="Kocsube S."/>
            <person name="Kotiranta H."/>
            <person name="LaButti K.M."/>
            <person name="Lechner B.E."/>
            <person name="Liimatainen K."/>
            <person name="Lipzen A."/>
            <person name="Lukacs Z."/>
            <person name="Mihaltcheva S."/>
            <person name="Morgado L.N."/>
            <person name="Niskanen T."/>
            <person name="Noordeloos M.E."/>
            <person name="Ohm R.A."/>
            <person name="Ortiz-Santana B."/>
            <person name="Ovrebo C."/>
            <person name="Racz N."/>
            <person name="Riley R."/>
            <person name="Savchenko A."/>
            <person name="Shiryaev A."/>
            <person name="Soop K."/>
            <person name="Spirin V."/>
            <person name="Szebenyi C."/>
            <person name="Tomsovsky M."/>
            <person name="Tulloss R.E."/>
            <person name="Uehling J."/>
            <person name="Grigoriev I.V."/>
            <person name="Vagvolgyi C."/>
            <person name="Papp T."/>
            <person name="Martin F.M."/>
            <person name="Miettinen O."/>
            <person name="Hibbett D.S."/>
            <person name="Nagy L.G."/>
        </authorList>
    </citation>
    <scope>NUCLEOTIDE SEQUENCE [LARGE SCALE GENOMIC DNA]</scope>
    <source>
        <strain evidence="2 3">FP101781</strain>
    </source>
</reference>
<evidence type="ECO:0000313" key="3">
    <source>
        <dbReference type="Proteomes" id="UP000298030"/>
    </source>
</evidence>
<feature type="region of interest" description="Disordered" evidence="1">
    <location>
        <begin position="459"/>
        <end position="484"/>
    </location>
</feature>
<feature type="region of interest" description="Disordered" evidence="1">
    <location>
        <begin position="220"/>
        <end position="255"/>
    </location>
</feature>
<name>A0A4Y7SJ57_COPMI</name>
<comment type="caution">
    <text evidence="2">The sequence shown here is derived from an EMBL/GenBank/DDBJ whole genome shotgun (WGS) entry which is preliminary data.</text>
</comment>
<gene>
    <name evidence="2" type="ORF">FA13DRAFT_1799462</name>
</gene>
<dbReference type="EMBL" id="QPFP01000102">
    <property type="protein sequence ID" value="TEB21792.1"/>
    <property type="molecule type" value="Genomic_DNA"/>
</dbReference>
<protein>
    <submittedName>
        <fullName evidence="2">Uncharacterized protein</fullName>
    </submittedName>
</protein>
<proteinExistence type="predicted"/>